<gene>
    <name evidence="7" type="ORF">J4E96_12990</name>
</gene>
<dbReference type="Proteomes" id="UP000663937">
    <property type="component" value="Chromosome"/>
</dbReference>
<feature type="transmembrane region" description="Helical" evidence="5">
    <location>
        <begin position="172"/>
        <end position="195"/>
    </location>
</feature>
<reference evidence="7" key="1">
    <citation type="submission" date="2021-03" db="EMBL/GenBank/DDBJ databases">
        <title>Pengzhenrongella sicca gen. nov., sp. nov., a new member of suborder Micrococcineae isolated from High-Arctic tundra soil.</title>
        <authorList>
            <person name="Peng F."/>
        </authorList>
    </citation>
    <scope>NUCLEOTIDE SEQUENCE</scope>
    <source>
        <strain evidence="7">LRZ-2</strain>
    </source>
</reference>
<organism evidence="7 8">
    <name type="scientific">Pengzhenrongella sicca</name>
    <dbReference type="NCBI Taxonomy" id="2819238"/>
    <lineage>
        <taxon>Bacteria</taxon>
        <taxon>Bacillati</taxon>
        <taxon>Actinomycetota</taxon>
        <taxon>Actinomycetes</taxon>
        <taxon>Micrococcales</taxon>
        <taxon>Pengzhenrongella</taxon>
    </lineage>
</organism>
<protein>
    <submittedName>
        <fullName evidence="7">MFS transporter</fullName>
    </submittedName>
</protein>
<evidence type="ECO:0000256" key="4">
    <source>
        <dbReference type="ARBA" id="ARBA00023136"/>
    </source>
</evidence>
<accession>A0A8A4Z8W8</accession>
<evidence type="ECO:0000313" key="7">
    <source>
        <dbReference type="EMBL" id="QTE28294.1"/>
    </source>
</evidence>
<dbReference type="InterPro" id="IPR005829">
    <property type="entry name" value="Sugar_transporter_CS"/>
</dbReference>
<dbReference type="Gene3D" id="1.20.1250.20">
    <property type="entry name" value="MFS general substrate transporter like domains"/>
    <property type="match status" value="1"/>
</dbReference>
<dbReference type="InterPro" id="IPR011701">
    <property type="entry name" value="MFS"/>
</dbReference>
<feature type="transmembrane region" description="Helical" evidence="5">
    <location>
        <begin position="226"/>
        <end position="245"/>
    </location>
</feature>
<dbReference type="PANTHER" id="PTHR23530:SF1">
    <property type="entry name" value="PERMEASE, MAJOR FACILITATOR SUPERFAMILY-RELATED"/>
    <property type="match status" value="1"/>
</dbReference>
<feature type="transmembrane region" description="Helical" evidence="5">
    <location>
        <begin position="257"/>
        <end position="280"/>
    </location>
</feature>
<dbReference type="InterPro" id="IPR020846">
    <property type="entry name" value="MFS_dom"/>
</dbReference>
<dbReference type="AlphaFoldDB" id="A0A8A4Z8W8"/>
<dbReference type="InterPro" id="IPR053160">
    <property type="entry name" value="MFS_DHA3_Transporter"/>
</dbReference>
<dbReference type="KEGG" id="psic:J4E96_12990"/>
<dbReference type="InterPro" id="IPR036259">
    <property type="entry name" value="MFS_trans_sf"/>
</dbReference>
<evidence type="ECO:0000256" key="2">
    <source>
        <dbReference type="ARBA" id="ARBA00022692"/>
    </source>
</evidence>
<feature type="transmembrane region" description="Helical" evidence="5">
    <location>
        <begin position="73"/>
        <end position="93"/>
    </location>
</feature>
<dbReference type="GO" id="GO:0005886">
    <property type="term" value="C:plasma membrane"/>
    <property type="evidence" value="ECO:0007669"/>
    <property type="project" value="UniProtKB-SubCell"/>
</dbReference>
<dbReference type="SUPFAM" id="SSF103473">
    <property type="entry name" value="MFS general substrate transporter"/>
    <property type="match status" value="1"/>
</dbReference>
<sequence>MTGSATRIQRTYLLLMLGTTLAASFIWGINTLFLLDAGLTNGEAFAANAFFTVGMVIFEIPTGVIADAWGRRISFLLGTVTLAATTLAYYVLWQGGAPLWQWAIASILLGLGFTFFSGAVDAWLVDALHFAGYEGSLEAVFGRAQIVAGVATLAGSVAGGYLAQVTNLGVPYLVRTGVLAVMFVVAFVAMHDLGYTRPPRERPLRAVRAILDASLEHGLRRRPVRWLMLASPFISGVSIYAFYAMQPYLLGLYGDEGAYGVAGLAAAIFAGAQVLGGTLAPRVRRLTRRRTSALIAGTAVGAGSLVALGVIDTFWIALALLAVWGIAAAAIMPIHQAYLNDLIPPAQRATVLSFDSLLGSAGGVVIQPVLGRTADVYGYGFSYVVGAGLQLVALPFLWLSRRERSPADIRDAD</sequence>
<feature type="transmembrane region" description="Helical" evidence="5">
    <location>
        <begin position="99"/>
        <end position="125"/>
    </location>
</feature>
<evidence type="ECO:0000256" key="1">
    <source>
        <dbReference type="ARBA" id="ARBA00004651"/>
    </source>
</evidence>
<comment type="subcellular location">
    <subcellularLocation>
        <location evidence="1">Cell membrane</location>
        <topology evidence="1">Multi-pass membrane protein</topology>
    </subcellularLocation>
</comment>
<dbReference type="PROSITE" id="PS50850">
    <property type="entry name" value="MFS"/>
    <property type="match status" value="1"/>
</dbReference>
<evidence type="ECO:0000313" key="8">
    <source>
        <dbReference type="Proteomes" id="UP000663937"/>
    </source>
</evidence>
<feature type="transmembrane region" description="Helical" evidence="5">
    <location>
        <begin position="12"/>
        <end position="33"/>
    </location>
</feature>
<proteinExistence type="predicted"/>
<dbReference type="GO" id="GO:0022857">
    <property type="term" value="F:transmembrane transporter activity"/>
    <property type="evidence" value="ECO:0007669"/>
    <property type="project" value="InterPro"/>
</dbReference>
<feature type="transmembrane region" description="Helical" evidence="5">
    <location>
        <begin position="146"/>
        <end position="166"/>
    </location>
</feature>
<keyword evidence="8" id="KW-1185">Reference proteome</keyword>
<evidence type="ECO:0000256" key="5">
    <source>
        <dbReference type="SAM" id="Phobius"/>
    </source>
</evidence>
<dbReference type="RefSeq" id="WP_227422529.1">
    <property type="nucleotide sequence ID" value="NZ_CP071868.1"/>
</dbReference>
<dbReference type="PANTHER" id="PTHR23530">
    <property type="entry name" value="TRANSPORT PROTEIN-RELATED"/>
    <property type="match status" value="1"/>
</dbReference>
<keyword evidence="3 5" id="KW-1133">Transmembrane helix</keyword>
<dbReference type="Pfam" id="PF07690">
    <property type="entry name" value="MFS_1"/>
    <property type="match status" value="1"/>
</dbReference>
<feature type="domain" description="Major facilitator superfamily (MFS) profile" evidence="6">
    <location>
        <begin position="1"/>
        <end position="405"/>
    </location>
</feature>
<dbReference type="PROSITE" id="PS00216">
    <property type="entry name" value="SUGAR_TRANSPORT_1"/>
    <property type="match status" value="1"/>
</dbReference>
<feature type="transmembrane region" description="Helical" evidence="5">
    <location>
        <begin position="376"/>
        <end position="399"/>
    </location>
</feature>
<evidence type="ECO:0000259" key="6">
    <source>
        <dbReference type="PROSITE" id="PS50850"/>
    </source>
</evidence>
<evidence type="ECO:0000256" key="3">
    <source>
        <dbReference type="ARBA" id="ARBA00022989"/>
    </source>
</evidence>
<dbReference type="EMBL" id="CP071868">
    <property type="protein sequence ID" value="QTE28294.1"/>
    <property type="molecule type" value="Genomic_DNA"/>
</dbReference>
<feature type="transmembrane region" description="Helical" evidence="5">
    <location>
        <begin position="292"/>
        <end position="311"/>
    </location>
</feature>
<feature type="transmembrane region" description="Helical" evidence="5">
    <location>
        <begin position="317"/>
        <end position="339"/>
    </location>
</feature>
<keyword evidence="4 5" id="KW-0472">Membrane</keyword>
<feature type="transmembrane region" description="Helical" evidence="5">
    <location>
        <begin position="351"/>
        <end position="370"/>
    </location>
</feature>
<name>A0A8A4Z8W8_9MICO</name>
<keyword evidence="2 5" id="KW-0812">Transmembrane</keyword>
<feature type="transmembrane region" description="Helical" evidence="5">
    <location>
        <begin position="45"/>
        <end position="66"/>
    </location>
</feature>